<gene>
    <name evidence="1" type="ORF">AB8S09_11960</name>
</gene>
<reference evidence="1 2" key="1">
    <citation type="submission" date="2024-08" db="EMBL/GenBank/DDBJ databases">
        <title>Clostridium lapicellarii sp. nov., and Clostridium renhuaiense sp. nov., two species isolated from the mud in a fermentation cellar used for producing sauce-flavour Chinese liquors.</title>
        <authorList>
            <person name="Yang F."/>
            <person name="Wang H."/>
            <person name="Chen L.Q."/>
            <person name="Zhou N."/>
            <person name="Lu J.J."/>
            <person name="Pu X.X."/>
            <person name="Wan B."/>
            <person name="Wang L."/>
            <person name="Liu S.J."/>
        </authorList>
    </citation>
    <scope>NUCLEOTIDE SEQUENCE [LARGE SCALE GENOMIC DNA]</scope>
    <source>
        <strain evidence="1 2">MT-113</strain>
    </source>
</reference>
<protein>
    <submittedName>
        <fullName evidence="1">Uncharacterized protein</fullName>
    </submittedName>
</protein>
<evidence type="ECO:0000313" key="2">
    <source>
        <dbReference type="Proteomes" id="UP001565220"/>
    </source>
</evidence>
<evidence type="ECO:0000313" key="1">
    <source>
        <dbReference type="EMBL" id="MEY8764344.1"/>
    </source>
</evidence>
<dbReference type="Proteomes" id="UP001565220">
    <property type="component" value="Unassembled WGS sequence"/>
</dbReference>
<keyword evidence="2" id="KW-1185">Reference proteome</keyword>
<dbReference type="RefSeq" id="WP_369869202.1">
    <property type="nucleotide sequence ID" value="NZ_JBGFFE010000020.1"/>
</dbReference>
<sequence>MEHILITYSIECAEKGHVDPDFTQLVYGNSGKNGDIIKRHIVPGSYIFFNANIEQKRFITAYFEIEKVLVKGQQDSEINALKCDARSDEVVVIGDRNRSKVLTAPLLFDRKLIGKLTTYKADDTYFDGKLASGCSELEAIKDKTLNPKVISEQEKELLISLCRNRG</sequence>
<comment type="caution">
    <text evidence="1">The sequence shown here is derived from an EMBL/GenBank/DDBJ whole genome shotgun (WGS) entry which is preliminary data.</text>
</comment>
<dbReference type="EMBL" id="JBGFFE010000020">
    <property type="protein sequence ID" value="MEY8764344.1"/>
    <property type="molecule type" value="Genomic_DNA"/>
</dbReference>
<accession>A0ABV4DZM0</accession>
<organism evidence="1 2">
    <name type="scientific">Clostridium lapidicellarium</name>
    <dbReference type="NCBI Taxonomy" id="3240931"/>
    <lineage>
        <taxon>Bacteria</taxon>
        <taxon>Bacillati</taxon>
        <taxon>Bacillota</taxon>
        <taxon>Clostridia</taxon>
        <taxon>Eubacteriales</taxon>
        <taxon>Clostridiaceae</taxon>
        <taxon>Clostridium</taxon>
    </lineage>
</organism>
<proteinExistence type="predicted"/>
<name>A0ABV4DZM0_9CLOT</name>